<dbReference type="Proteomes" id="UP000193920">
    <property type="component" value="Unassembled WGS sequence"/>
</dbReference>
<keyword evidence="3" id="KW-1185">Reference proteome</keyword>
<feature type="non-terminal residue" evidence="2">
    <location>
        <position position="219"/>
    </location>
</feature>
<dbReference type="AlphaFoldDB" id="A0A1Y2CEA6"/>
<dbReference type="EMBL" id="MCOG01000111">
    <property type="protein sequence ID" value="ORY45398.1"/>
    <property type="molecule type" value="Genomic_DNA"/>
</dbReference>
<evidence type="ECO:0000313" key="2">
    <source>
        <dbReference type="EMBL" id="ORY45398.1"/>
    </source>
</evidence>
<organism evidence="2 3">
    <name type="scientific">Neocallimastix californiae</name>
    <dbReference type="NCBI Taxonomy" id="1754190"/>
    <lineage>
        <taxon>Eukaryota</taxon>
        <taxon>Fungi</taxon>
        <taxon>Fungi incertae sedis</taxon>
        <taxon>Chytridiomycota</taxon>
        <taxon>Chytridiomycota incertae sedis</taxon>
        <taxon>Neocallimastigomycetes</taxon>
        <taxon>Neocallimastigales</taxon>
        <taxon>Neocallimastigaceae</taxon>
        <taxon>Neocallimastix</taxon>
    </lineage>
</organism>
<comment type="caution">
    <text evidence="2">The sequence shown here is derived from an EMBL/GenBank/DDBJ whole genome shotgun (WGS) entry which is preliminary data.</text>
</comment>
<accession>A0A1Y2CEA6</accession>
<protein>
    <submittedName>
        <fullName evidence="2">Uncharacterized protein</fullName>
    </submittedName>
</protein>
<evidence type="ECO:0000256" key="1">
    <source>
        <dbReference type="SAM" id="MobiDB-lite"/>
    </source>
</evidence>
<evidence type="ECO:0000313" key="3">
    <source>
        <dbReference type="Proteomes" id="UP000193920"/>
    </source>
</evidence>
<feature type="compositionally biased region" description="Acidic residues" evidence="1">
    <location>
        <begin position="187"/>
        <end position="198"/>
    </location>
</feature>
<proteinExistence type="predicted"/>
<reference evidence="2 3" key="1">
    <citation type="submission" date="2016-08" db="EMBL/GenBank/DDBJ databases">
        <title>A Parts List for Fungal Cellulosomes Revealed by Comparative Genomics.</title>
        <authorList>
            <consortium name="DOE Joint Genome Institute"/>
            <person name="Haitjema C.H."/>
            <person name="Gilmore S.P."/>
            <person name="Henske J.K."/>
            <person name="Solomon K.V."/>
            <person name="De Groot R."/>
            <person name="Kuo A."/>
            <person name="Mondo S.J."/>
            <person name="Salamov A.A."/>
            <person name="Labutti K."/>
            <person name="Zhao Z."/>
            <person name="Chiniquy J."/>
            <person name="Barry K."/>
            <person name="Brewer H.M."/>
            <person name="Purvine S.O."/>
            <person name="Wright A.T."/>
            <person name="Boxma B."/>
            <person name="Van Alen T."/>
            <person name="Hackstein J.H."/>
            <person name="Baker S.E."/>
            <person name="Grigoriev I.V."/>
            <person name="O'Malley M.A."/>
        </authorList>
    </citation>
    <scope>NUCLEOTIDE SEQUENCE [LARGE SCALE GENOMIC DNA]</scope>
    <source>
        <strain evidence="2 3">G1</strain>
    </source>
</reference>
<name>A0A1Y2CEA6_9FUNG</name>
<gene>
    <name evidence="2" type="ORF">LY90DRAFT_703562</name>
</gene>
<feature type="compositionally biased region" description="Polar residues" evidence="1">
    <location>
        <begin position="202"/>
        <end position="211"/>
    </location>
</feature>
<sequence>MNDFNCGSGPSPISERLSLFKEIIRITKKKEERSLVDDFSYQNVRVIELVAVLNYIIALYNFGLPVDNLYSIVEVYEKAKNKHGSCYYYILKYIEVNFKSIHPVLLMLDQYTKDIYNLLKDEGQMISKFQFYIMAKAIASYQVHTQDVINTLAARLNQYNKELSNIKINSNIRLSSSSDATLVENNGELEEETTENVENDTRNSLRPVNSDTIKKSGRD</sequence>
<feature type="region of interest" description="Disordered" evidence="1">
    <location>
        <begin position="186"/>
        <end position="219"/>
    </location>
</feature>